<evidence type="ECO:0000313" key="10">
    <source>
        <dbReference type="Proteomes" id="UP001595812"/>
    </source>
</evidence>
<dbReference type="InterPro" id="IPR039901">
    <property type="entry name" value="Kdotransferase"/>
</dbReference>
<comment type="pathway">
    <text evidence="1 7">Bacterial outer membrane biogenesis; LPS core biosynthesis.</text>
</comment>
<keyword evidence="10" id="KW-1185">Reference proteome</keyword>
<dbReference type="RefSeq" id="WP_386096271.1">
    <property type="nucleotide sequence ID" value="NZ_JBHSAT010000004.1"/>
</dbReference>
<evidence type="ECO:0000313" key="9">
    <source>
        <dbReference type="EMBL" id="MFC3875871.1"/>
    </source>
</evidence>
<keyword evidence="7" id="KW-0472">Membrane</keyword>
<evidence type="ECO:0000259" key="8">
    <source>
        <dbReference type="Pfam" id="PF04413"/>
    </source>
</evidence>
<evidence type="ECO:0000256" key="1">
    <source>
        <dbReference type="ARBA" id="ARBA00004713"/>
    </source>
</evidence>
<proteinExistence type="inferred from homology"/>
<dbReference type="EC" id="2.4.99.12" evidence="2 7"/>
<comment type="subcellular location">
    <subcellularLocation>
        <location evidence="7">Cell membrane</location>
    </subcellularLocation>
</comment>
<evidence type="ECO:0000256" key="7">
    <source>
        <dbReference type="RuleBase" id="RU365103"/>
    </source>
</evidence>
<evidence type="ECO:0000256" key="4">
    <source>
        <dbReference type="ARBA" id="ARBA00022679"/>
    </source>
</evidence>
<dbReference type="PANTHER" id="PTHR42755">
    <property type="entry name" value="3-DEOXY-MANNO-OCTULOSONATE CYTIDYLYLTRANSFERASE"/>
    <property type="match status" value="1"/>
</dbReference>
<comment type="similarity">
    <text evidence="7">Belongs to the glycosyltransferase group 1 family.</text>
</comment>
<dbReference type="EMBL" id="JBHSAT010000004">
    <property type="protein sequence ID" value="MFC3875871.1"/>
    <property type="molecule type" value="Genomic_DNA"/>
</dbReference>
<dbReference type="PANTHER" id="PTHR42755:SF1">
    <property type="entry name" value="3-DEOXY-D-MANNO-OCTULOSONIC ACID TRANSFERASE, MITOCHONDRIAL-RELATED"/>
    <property type="match status" value="1"/>
</dbReference>
<name>A0ABV8AGQ5_9FLAO</name>
<dbReference type="GO" id="GO:0016740">
    <property type="term" value="F:transferase activity"/>
    <property type="evidence" value="ECO:0007669"/>
    <property type="project" value="UniProtKB-KW"/>
</dbReference>
<reference evidence="10" key="1">
    <citation type="journal article" date="2019" name="Int. J. Syst. Evol. Microbiol.">
        <title>The Global Catalogue of Microorganisms (GCM) 10K type strain sequencing project: providing services to taxonomists for standard genome sequencing and annotation.</title>
        <authorList>
            <consortium name="The Broad Institute Genomics Platform"/>
            <consortium name="The Broad Institute Genome Sequencing Center for Infectious Disease"/>
            <person name="Wu L."/>
            <person name="Ma J."/>
        </authorList>
    </citation>
    <scope>NUCLEOTIDE SEQUENCE [LARGE SCALE GENOMIC DNA]</scope>
    <source>
        <strain evidence="10">CECT 8979</strain>
    </source>
</reference>
<comment type="catalytic activity">
    <reaction evidence="6 7">
        <text>lipid IVA (E. coli) + CMP-3-deoxy-beta-D-manno-octulosonate = alpha-Kdo-(2-&gt;6)-lipid IVA (E. coli) + CMP + H(+)</text>
        <dbReference type="Rhea" id="RHEA:28066"/>
        <dbReference type="ChEBI" id="CHEBI:15378"/>
        <dbReference type="ChEBI" id="CHEBI:58603"/>
        <dbReference type="ChEBI" id="CHEBI:60364"/>
        <dbReference type="ChEBI" id="CHEBI:60377"/>
        <dbReference type="ChEBI" id="CHEBI:85987"/>
        <dbReference type="EC" id="2.4.99.12"/>
    </reaction>
</comment>
<keyword evidence="7" id="KW-0448">Lipopolysaccharide biosynthesis</keyword>
<organism evidence="9 10">
    <name type="scientific">Winogradskyella maritima</name>
    <dbReference type="NCBI Taxonomy" id="1517766"/>
    <lineage>
        <taxon>Bacteria</taxon>
        <taxon>Pseudomonadati</taxon>
        <taxon>Bacteroidota</taxon>
        <taxon>Flavobacteriia</taxon>
        <taxon>Flavobacteriales</taxon>
        <taxon>Flavobacteriaceae</taxon>
        <taxon>Winogradskyella</taxon>
    </lineage>
</organism>
<dbReference type="Proteomes" id="UP001595812">
    <property type="component" value="Unassembled WGS sequence"/>
</dbReference>
<feature type="domain" description="3-deoxy-D-manno-octulosonic-acid transferase N-terminal" evidence="8">
    <location>
        <begin position="40"/>
        <end position="206"/>
    </location>
</feature>
<dbReference type="Gene3D" id="3.40.50.11720">
    <property type="entry name" value="3-Deoxy-D-manno-octulosonic-acid transferase, N-terminal domain"/>
    <property type="match status" value="1"/>
</dbReference>
<evidence type="ECO:0000256" key="3">
    <source>
        <dbReference type="ARBA" id="ARBA00019077"/>
    </source>
</evidence>
<dbReference type="InterPro" id="IPR007507">
    <property type="entry name" value="Glycos_transf_N"/>
</dbReference>
<comment type="caution">
    <text evidence="9">The sequence shown here is derived from an EMBL/GenBank/DDBJ whole genome shotgun (WGS) entry which is preliminary data.</text>
</comment>
<gene>
    <name evidence="9" type="ORF">ACFOSX_01390</name>
</gene>
<keyword evidence="4 7" id="KW-0808">Transferase</keyword>
<evidence type="ECO:0000256" key="6">
    <source>
        <dbReference type="ARBA" id="ARBA00049183"/>
    </source>
</evidence>
<protein>
    <recommendedName>
        <fullName evidence="3 7">3-deoxy-D-manno-octulosonic acid transferase</fullName>
        <shortName evidence="7">Kdo transferase</shortName>
        <ecNumber evidence="2 7">2.4.99.12</ecNumber>
    </recommendedName>
    <alternativeName>
        <fullName evidence="5 7">Lipid IV(A) 3-deoxy-D-manno-octulosonic acid transferase</fullName>
    </alternativeName>
</protein>
<evidence type="ECO:0000256" key="2">
    <source>
        <dbReference type="ARBA" id="ARBA00012621"/>
    </source>
</evidence>
<dbReference type="InterPro" id="IPR038107">
    <property type="entry name" value="Glycos_transf_N_sf"/>
</dbReference>
<dbReference type="Pfam" id="PF04413">
    <property type="entry name" value="Glycos_transf_N"/>
    <property type="match status" value="1"/>
</dbReference>
<dbReference type="Gene3D" id="3.40.50.2000">
    <property type="entry name" value="Glycogen Phosphorylase B"/>
    <property type="match status" value="1"/>
</dbReference>
<accession>A0ABV8AGQ5</accession>
<comment type="function">
    <text evidence="7">Involved in lipopolysaccharide (LPS) biosynthesis. Catalyzes the transfer of 3-deoxy-D-manno-octulosonate (Kdo) residue(s) from CMP-Kdo to lipid IV(A), the tetraacyldisaccharide-1,4'-bisphosphate precursor of lipid A.</text>
</comment>
<dbReference type="SUPFAM" id="SSF53756">
    <property type="entry name" value="UDP-Glycosyltransferase/glycogen phosphorylase"/>
    <property type="match status" value="1"/>
</dbReference>
<sequence length="411" mass="46607">MKTLYSIAISVVSLLLHMAGLYNPKLKKGIVGRRETFEKLRSAIQPKDAVLWFHCASLGEYEQGLPVFEALKEKYPNRKVVLSFFSPSGYENKKNAPIADVVVYLPLDKTSSMKTFLDLTHPDLIVFVKYEFWPNLLSEIKRRQLKAILISAIIRKDQSFFKWYGGFMKKALFAFEHIFVQDEASKRNLLDLGYQTVTVSGDTRFDRVTAQLQLDNQLDMMDTFKDGKLLVVFGSSWPADDDLFIPYINEFENNNVKFVITPHDVKLSYTEKLVRQIDKKMVTYSGLNTSELKESVVFIVDTIGILNKIYSYADIAYVGGAAGTTGLHNILEPAVFGIPVIIGKNYSKFPEASKLIDLGGVVSVDSPKEFKKTITHLLKDESTRLRIGKINHDYITENSGAVTRIMTYFSK</sequence>
<evidence type="ECO:0000256" key="5">
    <source>
        <dbReference type="ARBA" id="ARBA00031445"/>
    </source>
</evidence>
<keyword evidence="7" id="KW-1003">Cell membrane</keyword>